<evidence type="ECO:0000313" key="3">
    <source>
        <dbReference type="Proteomes" id="UP001202831"/>
    </source>
</evidence>
<evidence type="ECO:0000313" key="2">
    <source>
        <dbReference type="EMBL" id="MCL2914348.1"/>
    </source>
</evidence>
<dbReference type="RefSeq" id="WP_249249047.1">
    <property type="nucleotide sequence ID" value="NZ_JAKIKT010000003.1"/>
</dbReference>
<feature type="region of interest" description="Disordered" evidence="1">
    <location>
        <begin position="226"/>
        <end position="249"/>
    </location>
</feature>
<evidence type="ECO:0008006" key="4">
    <source>
        <dbReference type="Google" id="ProtNLM"/>
    </source>
</evidence>
<comment type="caution">
    <text evidence="2">The sequence shown here is derived from an EMBL/GenBank/DDBJ whole genome shotgun (WGS) entry which is preliminary data.</text>
</comment>
<gene>
    <name evidence="2" type="ORF">L2725_11270</name>
</gene>
<dbReference type="Proteomes" id="UP001202831">
    <property type="component" value="Unassembled WGS sequence"/>
</dbReference>
<protein>
    <recommendedName>
        <fullName evidence="4">DNA repair protein</fullName>
    </recommendedName>
</protein>
<feature type="compositionally biased region" description="Basic and acidic residues" evidence="1">
    <location>
        <begin position="232"/>
        <end position="245"/>
    </location>
</feature>
<reference evidence="2 3" key="1">
    <citation type="submission" date="2022-01" db="EMBL/GenBank/DDBJ databases">
        <title>Whole genome-based taxonomy of the Shewanellaceae.</title>
        <authorList>
            <person name="Martin-Rodriguez A.J."/>
        </authorList>
    </citation>
    <scope>NUCLEOTIDE SEQUENCE [LARGE SCALE GENOMIC DNA]</scope>
    <source>
        <strain evidence="2 3">DSM 21332</strain>
    </source>
</reference>
<sequence>MIFYLVLALIGALLLLVIGINIIQQQKDRLETDRRNELIRQRAVLEETETILSNSAMLPCSNQIILVLYRRMNDALVAAVASANDKQKGEYERRQKDLAAQIENLAKNAAAAPPLENFRLPDNDKQILQLVQSLKKLKAILRAENNKGRVDPNVFSQEEKRIDNLQLRINVDSMLNRARSAVGIKQYGSAKQMVTKALTTLNALKAQSPNDPFISKKADEAKMLLDEVMGAQKRDDPTPQAKEKSEDDLDVLFQQKKKW</sequence>
<dbReference type="EMBL" id="JAKIKT010000003">
    <property type="protein sequence ID" value="MCL2914348.1"/>
    <property type="molecule type" value="Genomic_DNA"/>
</dbReference>
<organism evidence="2 3">
    <name type="scientific">Shewanella corallii</name>
    <dbReference type="NCBI Taxonomy" id="560080"/>
    <lineage>
        <taxon>Bacteria</taxon>
        <taxon>Pseudomonadati</taxon>
        <taxon>Pseudomonadota</taxon>
        <taxon>Gammaproteobacteria</taxon>
        <taxon>Alteromonadales</taxon>
        <taxon>Shewanellaceae</taxon>
        <taxon>Shewanella</taxon>
    </lineage>
</organism>
<keyword evidence="3" id="KW-1185">Reference proteome</keyword>
<name>A0ABT0N7C5_9GAMM</name>
<evidence type="ECO:0000256" key="1">
    <source>
        <dbReference type="SAM" id="MobiDB-lite"/>
    </source>
</evidence>
<accession>A0ABT0N7C5</accession>
<proteinExistence type="predicted"/>